<gene>
    <name evidence="2" type="ORF">PV09_02376</name>
</gene>
<dbReference type="Proteomes" id="UP000053259">
    <property type="component" value="Unassembled WGS sequence"/>
</dbReference>
<evidence type="ECO:0008006" key="4">
    <source>
        <dbReference type="Google" id="ProtNLM"/>
    </source>
</evidence>
<feature type="coiled-coil region" evidence="1">
    <location>
        <begin position="22"/>
        <end position="49"/>
    </location>
</feature>
<dbReference type="VEuPathDB" id="FungiDB:PV09_02376"/>
<evidence type="ECO:0000256" key="1">
    <source>
        <dbReference type="SAM" id="Coils"/>
    </source>
</evidence>
<sequence length="369" mass="41772">MSAYLIQTAAARRRALHFAFRASHAEQSTEDLLDELASLRRDIEEVISLLPRRYQFNSGNMTLHRDRLTTFLLLHILRHNLFIIIGRAELQIYARDYSKANLIPQVRRNRISHALPVAGLILEVLKSNICFDPQVGVHAYVALEILLFEPRRLAQQDPLFDSNSSELMDAIPHLLTVIRSIAGRSEFVTQLHVEAVHRLLRCGCSSILTKGDMDAFRSEYRLVGQEPAEYDFRDFRWAKLERLRRGAKSIVNIARDESLLEFKMDAETAAPSAISSPRLDALDVSLQQSISSDQPTDSSIGSDPLSIHDQPNFVMTNILQSTQSLEAFDAFNNSAQDFPLDWAWLLGESAHPGQQSGDPTAFWNQLEHI</sequence>
<dbReference type="AlphaFoldDB" id="A0A0D2AJC2"/>
<protein>
    <recommendedName>
        <fullName evidence="4">Transcription factor domain-containing protein</fullName>
    </recommendedName>
</protein>
<dbReference type="STRING" id="253628.A0A0D2AJC2"/>
<dbReference type="HOGENOM" id="CLU_026656_0_0_1"/>
<dbReference type="RefSeq" id="XP_016216539.1">
    <property type="nucleotide sequence ID" value="XM_016355403.1"/>
</dbReference>
<dbReference type="EMBL" id="KN847534">
    <property type="protein sequence ID" value="KIW06670.1"/>
    <property type="molecule type" value="Genomic_DNA"/>
</dbReference>
<keyword evidence="3" id="KW-1185">Reference proteome</keyword>
<dbReference type="InParanoid" id="A0A0D2AJC2"/>
<accession>A0A0D2AJC2</accession>
<keyword evidence="1" id="KW-0175">Coiled coil</keyword>
<evidence type="ECO:0000313" key="3">
    <source>
        <dbReference type="Proteomes" id="UP000053259"/>
    </source>
</evidence>
<organism evidence="2 3">
    <name type="scientific">Verruconis gallopava</name>
    <dbReference type="NCBI Taxonomy" id="253628"/>
    <lineage>
        <taxon>Eukaryota</taxon>
        <taxon>Fungi</taxon>
        <taxon>Dikarya</taxon>
        <taxon>Ascomycota</taxon>
        <taxon>Pezizomycotina</taxon>
        <taxon>Dothideomycetes</taxon>
        <taxon>Pleosporomycetidae</taxon>
        <taxon>Venturiales</taxon>
        <taxon>Sympoventuriaceae</taxon>
        <taxon>Verruconis</taxon>
    </lineage>
</organism>
<reference evidence="2 3" key="1">
    <citation type="submission" date="2015-01" db="EMBL/GenBank/DDBJ databases">
        <title>The Genome Sequence of Ochroconis gallopava CBS43764.</title>
        <authorList>
            <consortium name="The Broad Institute Genomics Platform"/>
            <person name="Cuomo C."/>
            <person name="de Hoog S."/>
            <person name="Gorbushina A."/>
            <person name="Stielow B."/>
            <person name="Teixiera M."/>
            <person name="Abouelleil A."/>
            <person name="Chapman S.B."/>
            <person name="Priest M."/>
            <person name="Young S.K."/>
            <person name="Wortman J."/>
            <person name="Nusbaum C."/>
            <person name="Birren B."/>
        </authorList>
    </citation>
    <scope>NUCLEOTIDE SEQUENCE [LARGE SCALE GENOMIC DNA]</scope>
    <source>
        <strain evidence="2 3">CBS 43764</strain>
    </source>
</reference>
<proteinExistence type="predicted"/>
<evidence type="ECO:0000313" key="2">
    <source>
        <dbReference type="EMBL" id="KIW06670.1"/>
    </source>
</evidence>
<dbReference type="GeneID" id="27310349"/>
<name>A0A0D2AJC2_9PEZI</name>
<dbReference type="OrthoDB" id="2563500at2759"/>